<gene>
    <name evidence="5" type="ORF">NOO_LOCUS3579</name>
</gene>
<keyword evidence="6" id="KW-1185">Reference proteome</keyword>
<sequence length="381" mass="44204">MPVDNRWFAKPEIFHSTRNGLSNQNNYNNDIPESQKDYEDPEYYYSNPPDLPQKRTPPPLPPMNSLQKIVPTHLVIEHKQVPDKHPTRSVYSISDTNVIKSKVDIDVAATYLLTLLITKRKLCLFEAGTDRSEESKRQYREEHIESARLLQFANLSVNGTPVHPLQFQRYVRSLGVDEDCYVIIYDRGEVVWATHALWIFALFGHQKVSLYSGGINEWKKLKKNSAQYRTESGDGTYPRRNGHFRAEWNAAVISTFDDVITNTELKTHDLVDGQNRKQYEGISSDAVYGHIRSAINVPAEDVYDWHDQKWHDELDLKAQLRSRKLSENRPVIVYSSSAIHSSLTWFTLRKCGYNSSIYFGSWPEWLIRAPEFLKVIPKKKF</sequence>
<dbReference type="SMART" id="SM00450">
    <property type="entry name" value="RHOD"/>
    <property type="match status" value="2"/>
</dbReference>
<dbReference type="Proteomes" id="UP000271087">
    <property type="component" value="Unassembled WGS sequence"/>
</dbReference>
<evidence type="ECO:0000313" key="7">
    <source>
        <dbReference type="WBParaSite" id="nOo.2.0.1.t03579-RA"/>
    </source>
</evidence>
<dbReference type="STRING" id="42157.A0A182E6E1"/>
<feature type="domain" description="Rhodanese" evidence="4">
    <location>
        <begin position="134"/>
        <end position="227"/>
    </location>
</feature>
<dbReference type="EMBL" id="UYRW01000698">
    <property type="protein sequence ID" value="VDK69672.1"/>
    <property type="molecule type" value="Genomic_DNA"/>
</dbReference>
<protein>
    <submittedName>
        <fullName evidence="7">Sulfurtransferase</fullName>
    </submittedName>
</protein>
<dbReference type="InterPro" id="IPR036873">
    <property type="entry name" value="Rhodanese-like_dom_sf"/>
</dbReference>
<name>A0A182E6E1_ONCOC</name>
<reference evidence="5 6" key="2">
    <citation type="submission" date="2018-08" db="EMBL/GenBank/DDBJ databases">
        <authorList>
            <person name="Laetsch R D."/>
            <person name="Stevens L."/>
            <person name="Kumar S."/>
            <person name="Blaxter L. M."/>
        </authorList>
    </citation>
    <scope>NUCLEOTIDE SEQUENCE [LARGE SCALE GENOMIC DNA]</scope>
</reference>
<dbReference type="WBParaSite" id="nOo.2.0.1.t03579-RA">
    <property type="protein sequence ID" value="nOo.2.0.1.t03579-RA"/>
    <property type="gene ID" value="nOo.2.0.1.g03579"/>
</dbReference>
<dbReference type="PANTHER" id="PTHR11364:SF30">
    <property type="entry name" value="RHODANESE DOMAIN-CONTAINING PROTEIN"/>
    <property type="match status" value="1"/>
</dbReference>
<dbReference type="PANTHER" id="PTHR11364">
    <property type="entry name" value="THIOSULFATE SULFERTANSFERASE"/>
    <property type="match status" value="1"/>
</dbReference>
<evidence type="ECO:0000313" key="6">
    <source>
        <dbReference type="Proteomes" id="UP000271087"/>
    </source>
</evidence>
<dbReference type="GO" id="GO:0004792">
    <property type="term" value="F:thiosulfate-cyanide sulfurtransferase activity"/>
    <property type="evidence" value="ECO:0007669"/>
    <property type="project" value="TreeGrafter"/>
</dbReference>
<dbReference type="AlphaFoldDB" id="A0A182E6E1"/>
<dbReference type="GO" id="GO:0005739">
    <property type="term" value="C:mitochondrion"/>
    <property type="evidence" value="ECO:0007669"/>
    <property type="project" value="TreeGrafter"/>
</dbReference>
<dbReference type="SUPFAM" id="SSF52821">
    <property type="entry name" value="Rhodanese/Cell cycle control phosphatase"/>
    <property type="match status" value="2"/>
</dbReference>
<feature type="compositionally biased region" description="Pro residues" evidence="3">
    <location>
        <begin position="49"/>
        <end position="60"/>
    </location>
</feature>
<dbReference type="InterPro" id="IPR001763">
    <property type="entry name" value="Rhodanese-like_dom"/>
</dbReference>
<feature type="domain" description="Rhodanese" evidence="4">
    <location>
        <begin position="289"/>
        <end position="374"/>
    </location>
</feature>
<accession>A0A182E6E1</accession>
<dbReference type="Gene3D" id="3.40.250.10">
    <property type="entry name" value="Rhodanese-like domain"/>
    <property type="match status" value="2"/>
</dbReference>
<organism evidence="7">
    <name type="scientific">Onchocerca ochengi</name>
    <name type="common">Filarial nematode worm</name>
    <dbReference type="NCBI Taxonomy" id="42157"/>
    <lineage>
        <taxon>Eukaryota</taxon>
        <taxon>Metazoa</taxon>
        <taxon>Ecdysozoa</taxon>
        <taxon>Nematoda</taxon>
        <taxon>Chromadorea</taxon>
        <taxon>Rhabditida</taxon>
        <taxon>Spirurina</taxon>
        <taxon>Spiruromorpha</taxon>
        <taxon>Filarioidea</taxon>
        <taxon>Onchocercidae</taxon>
        <taxon>Onchocerca</taxon>
    </lineage>
</organism>
<dbReference type="Pfam" id="PF00581">
    <property type="entry name" value="Rhodanese"/>
    <property type="match status" value="2"/>
</dbReference>
<feature type="compositionally biased region" description="Polar residues" evidence="3">
    <location>
        <begin position="18"/>
        <end position="32"/>
    </location>
</feature>
<keyword evidence="2" id="KW-0677">Repeat</keyword>
<dbReference type="OrthoDB" id="270167at2759"/>
<dbReference type="CDD" id="cd01448">
    <property type="entry name" value="TST_Repeat_1"/>
    <property type="match status" value="1"/>
</dbReference>
<evidence type="ECO:0000256" key="3">
    <source>
        <dbReference type="SAM" id="MobiDB-lite"/>
    </source>
</evidence>
<evidence type="ECO:0000256" key="1">
    <source>
        <dbReference type="ARBA" id="ARBA00022679"/>
    </source>
</evidence>
<reference evidence="7" key="1">
    <citation type="submission" date="2016-06" db="UniProtKB">
        <authorList>
            <consortium name="WormBaseParasite"/>
        </authorList>
    </citation>
    <scope>IDENTIFICATION</scope>
</reference>
<proteinExistence type="predicted"/>
<evidence type="ECO:0000313" key="5">
    <source>
        <dbReference type="EMBL" id="VDK69672.1"/>
    </source>
</evidence>
<dbReference type="PROSITE" id="PS50206">
    <property type="entry name" value="RHODANESE_3"/>
    <property type="match status" value="2"/>
</dbReference>
<keyword evidence="1" id="KW-0808">Transferase</keyword>
<dbReference type="InterPro" id="IPR045078">
    <property type="entry name" value="TST/MPST-like"/>
</dbReference>
<feature type="region of interest" description="Disordered" evidence="3">
    <location>
        <begin position="18"/>
        <end position="60"/>
    </location>
</feature>
<evidence type="ECO:0000256" key="2">
    <source>
        <dbReference type="ARBA" id="ARBA00022737"/>
    </source>
</evidence>
<evidence type="ECO:0000259" key="4">
    <source>
        <dbReference type="PROSITE" id="PS50206"/>
    </source>
</evidence>